<feature type="transmembrane region" description="Helical" evidence="2">
    <location>
        <begin position="12"/>
        <end position="30"/>
    </location>
</feature>
<dbReference type="AlphaFoldDB" id="A0A2K1PYH3"/>
<evidence type="ECO:0000256" key="2">
    <source>
        <dbReference type="SAM" id="Phobius"/>
    </source>
</evidence>
<comment type="caution">
    <text evidence="3">The sequence shown here is derived from an EMBL/GenBank/DDBJ whole genome shotgun (WGS) entry which is preliminary data.</text>
</comment>
<name>A0A2K1PYH3_9GAMM</name>
<evidence type="ECO:0000313" key="3">
    <source>
        <dbReference type="EMBL" id="PNS07831.1"/>
    </source>
</evidence>
<accession>A0A2K1PYH3</accession>
<keyword evidence="4" id="KW-1185">Reference proteome</keyword>
<evidence type="ECO:0000256" key="1">
    <source>
        <dbReference type="SAM" id="MobiDB-lite"/>
    </source>
</evidence>
<protein>
    <submittedName>
        <fullName evidence="3">Uncharacterized protein</fullName>
    </submittedName>
</protein>
<feature type="region of interest" description="Disordered" evidence="1">
    <location>
        <begin position="30"/>
        <end position="55"/>
    </location>
</feature>
<proteinExistence type="predicted"/>
<dbReference type="EMBL" id="NPZB01000002">
    <property type="protein sequence ID" value="PNS07831.1"/>
    <property type="molecule type" value="Genomic_DNA"/>
</dbReference>
<keyword evidence="2" id="KW-0812">Transmembrane</keyword>
<feature type="compositionally biased region" description="Polar residues" evidence="1">
    <location>
        <begin position="43"/>
        <end position="55"/>
    </location>
</feature>
<dbReference type="Proteomes" id="UP000236220">
    <property type="component" value="Unassembled WGS sequence"/>
</dbReference>
<reference evidence="3 4" key="1">
    <citation type="submission" date="2017-08" db="EMBL/GenBank/DDBJ databases">
        <title>Lysobacter sylvestris genome.</title>
        <authorList>
            <person name="Zhang D.-C."/>
            <person name="Albuquerque L."/>
            <person name="Franca L."/>
            <person name="Froufe H.J.C."/>
            <person name="Barroso C."/>
            <person name="Egas C."/>
            <person name="Da Costa M."/>
            <person name="Margesin R."/>
        </authorList>
    </citation>
    <scope>NUCLEOTIDE SEQUENCE [LARGE SCALE GENOMIC DNA]</scope>
    <source>
        <strain evidence="3 4">AM20-91</strain>
    </source>
</reference>
<keyword evidence="2" id="KW-1133">Transmembrane helix</keyword>
<evidence type="ECO:0000313" key="4">
    <source>
        <dbReference type="Proteomes" id="UP000236220"/>
    </source>
</evidence>
<keyword evidence="2" id="KW-0472">Membrane</keyword>
<gene>
    <name evidence="3" type="ORF">Lysil_2007</name>
</gene>
<organism evidence="3 4">
    <name type="scientific">Solilutibacter silvestris</name>
    <dbReference type="NCBI Taxonomy" id="1645665"/>
    <lineage>
        <taxon>Bacteria</taxon>
        <taxon>Pseudomonadati</taxon>
        <taxon>Pseudomonadota</taxon>
        <taxon>Gammaproteobacteria</taxon>
        <taxon>Lysobacterales</taxon>
        <taxon>Lysobacteraceae</taxon>
        <taxon>Solilutibacter</taxon>
    </lineage>
</organism>
<sequence>MGGFSEATYGAGYVYGISMIVGGVTQLLSPQPKLKKPSERADNTPSYNFSGPVNTSAQGHPVPLLYGEMIVGSAVASAGINIKDNGYAPVNSAPTGGGRAWTSADGTLNTAGAYTYGGGAA</sequence>